<evidence type="ECO:0000256" key="1">
    <source>
        <dbReference type="ARBA" id="ARBA00004245"/>
    </source>
</evidence>
<feature type="domain" description="EF-hand" evidence="7">
    <location>
        <begin position="28"/>
        <end position="63"/>
    </location>
</feature>
<protein>
    <submittedName>
        <fullName evidence="8">Putative: similar to centrin</fullName>
    </submittedName>
</protein>
<gene>
    <name evidence="8" type="ORF">Esi_0028_0053</name>
</gene>
<dbReference type="Gene3D" id="1.10.238.10">
    <property type="entry name" value="EF-hand"/>
    <property type="match status" value="2"/>
</dbReference>
<keyword evidence="5" id="KW-0206">Cytoskeleton</keyword>
<dbReference type="Pfam" id="PF13499">
    <property type="entry name" value="EF-hand_7"/>
    <property type="match status" value="2"/>
</dbReference>
<dbReference type="FunFam" id="1.10.238.10:FF:000003">
    <property type="entry name" value="Calmodulin A"/>
    <property type="match status" value="1"/>
</dbReference>
<evidence type="ECO:0000256" key="3">
    <source>
        <dbReference type="ARBA" id="ARBA00022737"/>
    </source>
</evidence>
<dbReference type="InterPro" id="IPR011992">
    <property type="entry name" value="EF-hand-dom_pair"/>
</dbReference>
<organism evidence="8 9">
    <name type="scientific">Ectocarpus siliculosus</name>
    <name type="common">Brown alga</name>
    <name type="synonym">Conferva siliculosa</name>
    <dbReference type="NCBI Taxonomy" id="2880"/>
    <lineage>
        <taxon>Eukaryota</taxon>
        <taxon>Sar</taxon>
        <taxon>Stramenopiles</taxon>
        <taxon>Ochrophyta</taxon>
        <taxon>PX clade</taxon>
        <taxon>Phaeophyceae</taxon>
        <taxon>Ectocarpales</taxon>
        <taxon>Ectocarpaceae</taxon>
        <taxon>Ectocarpus</taxon>
    </lineage>
</organism>
<dbReference type="InterPro" id="IPR050230">
    <property type="entry name" value="CALM/Myosin/TropC-like"/>
</dbReference>
<dbReference type="CDD" id="cd00051">
    <property type="entry name" value="EFh"/>
    <property type="match status" value="2"/>
</dbReference>
<dbReference type="PROSITE" id="PS00018">
    <property type="entry name" value="EF_HAND_1"/>
    <property type="match status" value="1"/>
</dbReference>
<dbReference type="PANTHER" id="PTHR23048">
    <property type="entry name" value="MYOSIN LIGHT CHAIN 1, 3"/>
    <property type="match status" value="1"/>
</dbReference>
<evidence type="ECO:0000256" key="5">
    <source>
        <dbReference type="ARBA" id="ARBA00023212"/>
    </source>
</evidence>
<feature type="domain" description="EF-hand" evidence="7">
    <location>
        <begin position="137"/>
        <end position="172"/>
    </location>
</feature>
<evidence type="ECO:0000256" key="4">
    <source>
        <dbReference type="ARBA" id="ARBA00022837"/>
    </source>
</evidence>
<dbReference type="GO" id="GO:0005509">
    <property type="term" value="F:calcium ion binding"/>
    <property type="evidence" value="ECO:0007669"/>
    <property type="project" value="InterPro"/>
</dbReference>
<dbReference type="EMBL" id="FN648464">
    <property type="protein sequence ID" value="CBN74472.1"/>
    <property type="molecule type" value="Genomic_DNA"/>
</dbReference>
<dbReference type="PROSITE" id="PS50222">
    <property type="entry name" value="EF_HAND_2"/>
    <property type="match status" value="3"/>
</dbReference>
<feature type="region of interest" description="Disordered" evidence="6">
    <location>
        <begin position="1"/>
        <end position="29"/>
    </location>
</feature>
<evidence type="ECO:0000259" key="7">
    <source>
        <dbReference type="PROSITE" id="PS50222"/>
    </source>
</evidence>
<dbReference type="InterPro" id="IPR018247">
    <property type="entry name" value="EF_Hand_1_Ca_BS"/>
</dbReference>
<dbReference type="GO" id="GO:0016460">
    <property type="term" value="C:myosin II complex"/>
    <property type="evidence" value="ECO:0007669"/>
    <property type="project" value="TreeGrafter"/>
</dbReference>
<comment type="subcellular location">
    <subcellularLocation>
        <location evidence="1">Cytoplasm</location>
        <location evidence="1">Cytoskeleton</location>
    </subcellularLocation>
</comment>
<evidence type="ECO:0000256" key="2">
    <source>
        <dbReference type="ARBA" id="ARBA00005253"/>
    </source>
</evidence>
<evidence type="ECO:0000313" key="9">
    <source>
        <dbReference type="Proteomes" id="UP000002630"/>
    </source>
</evidence>
<dbReference type="PANTHER" id="PTHR23048:SF59">
    <property type="entry name" value="EF-HAND SUPERFAMILY PROTEIN"/>
    <property type="match status" value="1"/>
</dbReference>
<dbReference type="SMART" id="SM00054">
    <property type="entry name" value="EFh"/>
    <property type="match status" value="4"/>
</dbReference>
<dbReference type="AlphaFoldDB" id="D8LK03"/>
<dbReference type="Proteomes" id="UP000002630">
    <property type="component" value="Linkage Group LG16"/>
</dbReference>
<evidence type="ECO:0000313" key="8">
    <source>
        <dbReference type="EMBL" id="CBN74472.1"/>
    </source>
</evidence>
<dbReference type="OrthoDB" id="26525at2759"/>
<reference evidence="8 9" key="1">
    <citation type="journal article" date="2010" name="Nature">
        <title>The Ectocarpus genome and the independent evolution of multicellularity in brown algae.</title>
        <authorList>
            <person name="Cock J.M."/>
            <person name="Sterck L."/>
            <person name="Rouze P."/>
            <person name="Scornet D."/>
            <person name="Allen A.E."/>
            <person name="Amoutzias G."/>
            <person name="Anthouard V."/>
            <person name="Artiguenave F."/>
            <person name="Aury J.M."/>
            <person name="Badger J.H."/>
            <person name="Beszteri B."/>
            <person name="Billiau K."/>
            <person name="Bonnet E."/>
            <person name="Bothwell J.H."/>
            <person name="Bowler C."/>
            <person name="Boyen C."/>
            <person name="Brownlee C."/>
            <person name="Carrano C.J."/>
            <person name="Charrier B."/>
            <person name="Cho G.Y."/>
            <person name="Coelho S.M."/>
            <person name="Collen J."/>
            <person name="Corre E."/>
            <person name="Da Silva C."/>
            <person name="Delage L."/>
            <person name="Delaroque N."/>
            <person name="Dittami S.M."/>
            <person name="Doulbeau S."/>
            <person name="Elias M."/>
            <person name="Farnham G."/>
            <person name="Gachon C.M."/>
            <person name="Gschloessl B."/>
            <person name="Heesch S."/>
            <person name="Jabbari K."/>
            <person name="Jubin C."/>
            <person name="Kawai H."/>
            <person name="Kimura K."/>
            <person name="Kloareg B."/>
            <person name="Kupper F.C."/>
            <person name="Lang D."/>
            <person name="Le Bail A."/>
            <person name="Leblanc C."/>
            <person name="Lerouge P."/>
            <person name="Lohr M."/>
            <person name="Lopez P.J."/>
            <person name="Martens C."/>
            <person name="Maumus F."/>
            <person name="Michel G."/>
            <person name="Miranda-Saavedra D."/>
            <person name="Morales J."/>
            <person name="Moreau H."/>
            <person name="Motomura T."/>
            <person name="Nagasato C."/>
            <person name="Napoli C.A."/>
            <person name="Nelson D.R."/>
            <person name="Nyvall-Collen P."/>
            <person name="Peters A.F."/>
            <person name="Pommier C."/>
            <person name="Potin P."/>
            <person name="Poulain J."/>
            <person name="Quesneville H."/>
            <person name="Read B."/>
            <person name="Rensing S.A."/>
            <person name="Ritter A."/>
            <person name="Rousvoal S."/>
            <person name="Samanta M."/>
            <person name="Samson G."/>
            <person name="Schroeder D.C."/>
            <person name="Segurens B."/>
            <person name="Strittmatter M."/>
            <person name="Tonon T."/>
            <person name="Tregear J.W."/>
            <person name="Valentin K."/>
            <person name="von Dassow P."/>
            <person name="Yamagishi T."/>
            <person name="Van de Peer Y."/>
            <person name="Wincker P."/>
        </authorList>
    </citation>
    <scope>NUCLEOTIDE SEQUENCE [LARGE SCALE GENOMIC DNA]</scope>
    <source>
        <strain evidence="9">Ec32 / CCAP1310/4</strain>
    </source>
</reference>
<dbReference type="eggNOG" id="KOG0028">
    <property type="taxonomic scope" value="Eukaryota"/>
</dbReference>
<dbReference type="SUPFAM" id="SSF47473">
    <property type="entry name" value="EF-hand"/>
    <property type="match status" value="1"/>
</dbReference>
<dbReference type="InterPro" id="IPR002048">
    <property type="entry name" value="EF_hand_dom"/>
</dbReference>
<keyword evidence="3" id="KW-0677">Repeat</keyword>
<comment type="similarity">
    <text evidence="2">Belongs to the centrin family.</text>
</comment>
<sequence length="182" mass="20393">MATAPRQRQGRGRGGAAGGRGKQTLDEESMEEIKEAFSLFDTEGKGAIDIRELKAAFRALGFQVKKQEIRGMLTDVDKEGAASVSFNDFVEMVTPKVLARDPKDEIMKIFALFDEDGTGGISFRNLKRVATELGENLTDDELQEMIDEADRDQDGVVNADEFYRVMRKREDPLDDLDSDDEY</sequence>
<dbReference type="OMA" id="DEFFRVM"/>
<dbReference type="InParanoid" id="D8LK03"/>
<feature type="compositionally biased region" description="Gly residues" evidence="6">
    <location>
        <begin position="12"/>
        <end position="21"/>
    </location>
</feature>
<dbReference type="STRING" id="2880.D8LK03"/>
<name>D8LK03_ECTSI</name>
<dbReference type="EMBL" id="FN649741">
    <property type="protein sequence ID" value="CBN74472.1"/>
    <property type="molecule type" value="Genomic_DNA"/>
</dbReference>
<evidence type="ECO:0000256" key="6">
    <source>
        <dbReference type="SAM" id="MobiDB-lite"/>
    </source>
</evidence>
<keyword evidence="5" id="KW-0963">Cytoplasm</keyword>
<accession>D8LK03</accession>
<proteinExistence type="inferred from homology"/>
<feature type="domain" description="EF-hand" evidence="7">
    <location>
        <begin position="101"/>
        <end position="136"/>
    </location>
</feature>
<keyword evidence="9" id="KW-1185">Reference proteome</keyword>
<keyword evidence="4" id="KW-0106">Calcium</keyword>